<comment type="caution">
    <text evidence="3">The sequence shown here is derived from an EMBL/GenBank/DDBJ whole genome shotgun (WGS) entry which is preliminary data.</text>
</comment>
<proteinExistence type="predicted"/>
<sequence>MKFNIATVSLILLAASTLAVPAPSDNTKDLVLEKRAHSQEAVKGNEDEKKKANLSAKKVNGEEKKVKTDEKKNKKVQNKENAQEKQKKPVAVKGEKKVKA</sequence>
<dbReference type="Proteomes" id="UP000439903">
    <property type="component" value="Unassembled WGS sequence"/>
</dbReference>
<evidence type="ECO:0000256" key="2">
    <source>
        <dbReference type="SAM" id="SignalP"/>
    </source>
</evidence>
<accession>A0A8H4B5S6</accession>
<evidence type="ECO:0000313" key="3">
    <source>
        <dbReference type="EMBL" id="KAF0562010.1"/>
    </source>
</evidence>
<feature type="compositionally biased region" description="Basic and acidic residues" evidence="1">
    <location>
        <begin position="34"/>
        <end position="51"/>
    </location>
</feature>
<dbReference type="OrthoDB" id="2493392at2759"/>
<feature type="signal peptide" evidence="2">
    <location>
        <begin position="1"/>
        <end position="19"/>
    </location>
</feature>
<dbReference type="AlphaFoldDB" id="A0A8H4B5S6"/>
<feature type="compositionally biased region" description="Basic and acidic residues" evidence="1">
    <location>
        <begin position="59"/>
        <end position="100"/>
    </location>
</feature>
<keyword evidence="2" id="KW-0732">Signal</keyword>
<protein>
    <submittedName>
        <fullName evidence="3">Uncharacterized protein</fullName>
    </submittedName>
</protein>
<reference evidence="3 4" key="1">
    <citation type="journal article" date="2019" name="Environ. Microbiol.">
        <title>At the nexus of three kingdoms: the genome of the mycorrhizal fungus Gigaspora margarita provides insights into plant, endobacterial and fungal interactions.</title>
        <authorList>
            <person name="Venice F."/>
            <person name="Ghignone S."/>
            <person name="Salvioli di Fossalunga A."/>
            <person name="Amselem J."/>
            <person name="Novero M."/>
            <person name="Xianan X."/>
            <person name="Sedzielewska Toro K."/>
            <person name="Morin E."/>
            <person name="Lipzen A."/>
            <person name="Grigoriev I.V."/>
            <person name="Henrissat B."/>
            <person name="Martin F.M."/>
            <person name="Bonfante P."/>
        </authorList>
    </citation>
    <scope>NUCLEOTIDE SEQUENCE [LARGE SCALE GENOMIC DNA]</scope>
    <source>
        <strain evidence="3 4">BEG34</strain>
    </source>
</reference>
<evidence type="ECO:0000313" key="4">
    <source>
        <dbReference type="Proteomes" id="UP000439903"/>
    </source>
</evidence>
<dbReference type="EMBL" id="WTPW01000004">
    <property type="protein sequence ID" value="KAF0562010.1"/>
    <property type="molecule type" value="Genomic_DNA"/>
</dbReference>
<organism evidence="3 4">
    <name type="scientific">Gigaspora margarita</name>
    <dbReference type="NCBI Taxonomy" id="4874"/>
    <lineage>
        <taxon>Eukaryota</taxon>
        <taxon>Fungi</taxon>
        <taxon>Fungi incertae sedis</taxon>
        <taxon>Mucoromycota</taxon>
        <taxon>Glomeromycotina</taxon>
        <taxon>Glomeromycetes</taxon>
        <taxon>Diversisporales</taxon>
        <taxon>Gigasporaceae</taxon>
        <taxon>Gigaspora</taxon>
    </lineage>
</organism>
<gene>
    <name evidence="3" type="ORF">F8M41_014601</name>
</gene>
<feature type="region of interest" description="Disordered" evidence="1">
    <location>
        <begin position="34"/>
        <end position="100"/>
    </location>
</feature>
<name>A0A8H4B5S6_GIGMA</name>
<keyword evidence="4" id="KW-1185">Reference proteome</keyword>
<feature type="chain" id="PRO_5034550203" evidence="2">
    <location>
        <begin position="20"/>
        <end position="100"/>
    </location>
</feature>
<evidence type="ECO:0000256" key="1">
    <source>
        <dbReference type="SAM" id="MobiDB-lite"/>
    </source>
</evidence>